<dbReference type="Gramene" id="PGSC0003DMT400076586">
    <property type="protein sequence ID" value="PGSC0003DMT400076586"/>
    <property type="gene ID" value="PGSC0003DMG400029777"/>
</dbReference>
<evidence type="ECO:0000313" key="1">
    <source>
        <dbReference type="EnsemblPlants" id="PGSC0003DMT400076586"/>
    </source>
</evidence>
<keyword evidence="2" id="KW-1185">Reference proteome</keyword>
<gene>
    <name evidence="1" type="primary">LOC102598395</name>
</gene>
<dbReference type="Proteomes" id="UP000011115">
    <property type="component" value="Unassembled WGS sequence"/>
</dbReference>
<dbReference type="ExpressionAtlas" id="M1CX09">
    <property type="expression patterns" value="baseline"/>
</dbReference>
<sequence length="53" mass="5958">MSIVSTNSRHTISVYWHKELVSGYSTSTDLRKSCIYPSGFKYTVLGHAPPLLQ</sequence>
<name>M1CX09_SOLTU</name>
<evidence type="ECO:0000313" key="2">
    <source>
        <dbReference type="Proteomes" id="UP000011115"/>
    </source>
</evidence>
<dbReference type="HOGENOM" id="CLU_3072429_0_0_1"/>
<organism evidence="1 2">
    <name type="scientific">Solanum tuberosum</name>
    <name type="common">Potato</name>
    <dbReference type="NCBI Taxonomy" id="4113"/>
    <lineage>
        <taxon>Eukaryota</taxon>
        <taxon>Viridiplantae</taxon>
        <taxon>Streptophyta</taxon>
        <taxon>Embryophyta</taxon>
        <taxon>Tracheophyta</taxon>
        <taxon>Spermatophyta</taxon>
        <taxon>Magnoliopsida</taxon>
        <taxon>eudicotyledons</taxon>
        <taxon>Gunneridae</taxon>
        <taxon>Pentapetalae</taxon>
        <taxon>asterids</taxon>
        <taxon>lamiids</taxon>
        <taxon>Solanales</taxon>
        <taxon>Solanaceae</taxon>
        <taxon>Solanoideae</taxon>
        <taxon>Solaneae</taxon>
        <taxon>Solanum</taxon>
    </lineage>
</organism>
<dbReference type="EnsemblPlants" id="PGSC0003DMT400076586">
    <property type="protein sequence ID" value="PGSC0003DMT400076586"/>
    <property type="gene ID" value="PGSC0003DMG400029777"/>
</dbReference>
<dbReference type="AlphaFoldDB" id="M1CX09"/>
<protein>
    <submittedName>
        <fullName evidence="1">Harpin-induced protein</fullName>
    </submittedName>
</protein>
<dbReference type="OrthoDB" id="2016264at2759"/>
<accession>M1CX09</accession>
<reference evidence="1" key="2">
    <citation type="submission" date="2015-06" db="UniProtKB">
        <authorList>
            <consortium name="EnsemblPlants"/>
        </authorList>
    </citation>
    <scope>IDENTIFICATION</scope>
    <source>
        <strain evidence="1">DM1-3 516 R44</strain>
    </source>
</reference>
<reference evidence="2" key="1">
    <citation type="journal article" date="2011" name="Nature">
        <title>Genome sequence and analysis of the tuber crop potato.</title>
        <authorList>
            <consortium name="The Potato Genome Sequencing Consortium"/>
        </authorList>
    </citation>
    <scope>NUCLEOTIDE SEQUENCE [LARGE SCALE GENOMIC DNA]</scope>
    <source>
        <strain evidence="2">cv. DM1-3 516 R44</strain>
    </source>
</reference>
<proteinExistence type="predicted"/>